<evidence type="ECO:0000313" key="2">
    <source>
        <dbReference type="EMBL" id="QJC21771.1"/>
    </source>
</evidence>
<keyword evidence="3" id="KW-1185">Reference proteome</keyword>
<evidence type="ECO:0000259" key="1">
    <source>
        <dbReference type="Pfam" id="PF13280"/>
    </source>
</evidence>
<dbReference type="AlphaFoldDB" id="A0A6H2EL85"/>
<feature type="domain" description="WYL" evidence="1">
    <location>
        <begin position="148"/>
        <end position="216"/>
    </location>
</feature>
<evidence type="ECO:0000313" key="3">
    <source>
        <dbReference type="Proteomes" id="UP000502298"/>
    </source>
</evidence>
<accession>A0A6H2EL85</accession>
<dbReference type="Pfam" id="PF13280">
    <property type="entry name" value="WYL"/>
    <property type="match status" value="1"/>
</dbReference>
<name>A0A6H2EL85_9ACTO</name>
<dbReference type="PANTHER" id="PTHR34580:SF1">
    <property type="entry name" value="PROTEIN PAFC"/>
    <property type="match status" value="1"/>
</dbReference>
<dbReference type="EMBL" id="CP050804">
    <property type="protein sequence ID" value="QJC21771.1"/>
    <property type="molecule type" value="Genomic_DNA"/>
</dbReference>
<dbReference type="InterPro" id="IPR026881">
    <property type="entry name" value="WYL_dom"/>
</dbReference>
<dbReference type="RefSeq" id="WP_168917711.1">
    <property type="nucleotide sequence ID" value="NZ_CP050804.1"/>
</dbReference>
<sequence length="301" mass="33585">MGFGDLSLVRKRAIADYLLGKADVTLAELATRFDVSWQVMREEIAQLSTIELVSGAFFESPFDIWIDDDEPTPDSLVRVGNVESSGIPALSLPEVVALLAATDIAMLTVDQHDIHALSALRERIVAATAEHGYRSVLWPAPQLQAPREVLDILGQALADQRAVDIDYWKGGVDRPHRISATVFPVNVVYTPHPLLIAANAEGDVRRYRFDRITDARLGQRSVSRRLARKVHSHVIREHEVTGERVRLWCHPGAQWVAEEIPGANLQSSGNYDIIELPVRDKAWLFSLLVRLGKTVVRLEKV</sequence>
<dbReference type="InterPro" id="IPR028349">
    <property type="entry name" value="PafC-like"/>
</dbReference>
<dbReference type="PANTHER" id="PTHR34580">
    <property type="match status" value="1"/>
</dbReference>
<gene>
    <name evidence="2" type="ORF">HC352_04115</name>
</gene>
<proteinExistence type="predicted"/>
<organism evidence="2 3">
    <name type="scientific">Arcanobacterium buesumense</name>
    <dbReference type="NCBI Taxonomy" id="2722751"/>
    <lineage>
        <taxon>Bacteria</taxon>
        <taxon>Bacillati</taxon>
        <taxon>Actinomycetota</taxon>
        <taxon>Actinomycetes</taxon>
        <taxon>Actinomycetales</taxon>
        <taxon>Actinomycetaceae</taxon>
        <taxon>Arcanobacterium</taxon>
    </lineage>
</organism>
<dbReference type="PROSITE" id="PS52050">
    <property type="entry name" value="WYL"/>
    <property type="match status" value="1"/>
</dbReference>
<reference evidence="2 3" key="1">
    <citation type="submission" date="2020-03" db="EMBL/GenBank/DDBJ databases">
        <title>Complete genome of Arcanobacterium buesumensis sp. nov. strain 2701.</title>
        <authorList>
            <person name="Borowiak M."/>
            <person name="Alssahen M."/>
            <person name="Laemmler C."/>
            <person name="Malorny B."/>
            <person name="Hassan A."/>
            <person name="Prenger-Berninghoff E."/>
            <person name="Ploetz M."/>
            <person name="Abdulmawjood A."/>
        </authorList>
    </citation>
    <scope>NUCLEOTIDE SEQUENCE [LARGE SCALE GENOMIC DNA]</scope>
    <source>
        <strain evidence="2 3">2701</strain>
    </source>
</reference>
<dbReference type="KEGG" id="arca:HC352_04115"/>
<dbReference type="InterPro" id="IPR051534">
    <property type="entry name" value="CBASS_pafABC_assoc_protein"/>
</dbReference>
<dbReference type="Proteomes" id="UP000502298">
    <property type="component" value="Chromosome"/>
</dbReference>
<dbReference type="PIRSF" id="PIRSF016838">
    <property type="entry name" value="PafC"/>
    <property type="match status" value="1"/>
</dbReference>
<protein>
    <submittedName>
        <fullName evidence="2">WYL domain-containing protein</fullName>
    </submittedName>
</protein>